<comment type="caution">
    <text evidence="2">The sequence shown here is derived from an EMBL/GenBank/DDBJ whole genome shotgun (WGS) entry which is preliminary data.</text>
</comment>
<dbReference type="EMBL" id="BGPR01095053">
    <property type="protein sequence ID" value="GBM37035.1"/>
    <property type="molecule type" value="Genomic_DNA"/>
</dbReference>
<accession>A0A4Y2F9W7</accession>
<dbReference type="PANTHER" id="PTHR45786">
    <property type="entry name" value="DNA BINDING PROTEIN-LIKE"/>
    <property type="match status" value="1"/>
</dbReference>
<organism evidence="2 3">
    <name type="scientific">Araneus ventricosus</name>
    <name type="common">Orbweaver spider</name>
    <name type="synonym">Epeira ventricosa</name>
    <dbReference type="NCBI Taxonomy" id="182803"/>
    <lineage>
        <taxon>Eukaryota</taxon>
        <taxon>Metazoa</taxon>
        <taxon>Ecdysozoa</taxon>
        <taxon>Arthropoda</taxon>
        <taxon>Chelicerata</taxon>
        <taxon>Arachnida</taxon>
        <taxon>Araneae</taxon>
        <taxon>Araneomorphae</taxon>
        <taxon>Entelegynae</taxon>
        <taxon>Araneoidea</taxon>
        <taxon>Araneidae</taxon>
        <taxon>Araneus</taxon>
    </lineage>
</organism>
<feature type="domain" description="Helitron helicase-like" evidence="1">
    <location>
        <begin position="1"/>
        <end position="130"/>
    </location>
</feature>
<keyword evidence="3" id="KW-1185">Reference proteome</keyword>
<evidence type="ECO:0000313" key="2">
    <source>
        <dbReference type="EMBL" id="GBM37035.1"/>
    </source>
</evidence>
<protein>
    <recommendedName>
        <fullName evidence="1">Helitron helicase-like domain-containing protein</fullName>
    </recommendedName>
</protein>
<reference evidence="2 3" key="1">
    <citation type="journal article" date="2019" name="Sci. Rep.">
        <title>Orb-weaving spider Araneus ventricosus genome elucidates the spidroin gene catalogue.</title>
        <authorList>
            <person name="Kono N."/>
            <person name="Nakamura H."/>
            <person name="Ohtoshi R."/>
            <person name="Moran D.A.P."/>
            <person name="Shinohara A."/>
            <person name="Yoshida Y."/>
            <person name="Fujiwara M."/>
            <person name="Mori M."/>
            <person name="Tomita M."/>
            <person name="Arakawa K."/>
        </authorList>
    </citation>
    <scope>NUCLEOTIDE SEQUENCE [LARGE SCALE GENOMIC DNA]</scope>
</reference>
<evidence type="ECO:0000259" key="1">
    <source>
        <dbReference type="Pfam" id="PF14214"/>
    </source>
</evidence>
<dbReference type="InterPro" id="IPR025476">
    <property type="entry name" value="Helitron_helicase-like"/>
</dbReference>
<dbReference type="OrthoDB" id="6436573at2759"/>
<sequence length="130" mass="15183">MYVKVESERLRYISLNQTKLRAENYIHLQDAVANDARVDPNDLGRMVILPSSFVNCLRYLHEYTQDAFAYVRTHGRPDLFITFTSNPSWQEIVDGLMPGQKSIHRHDIVARLFRLKVKKLMSVITKGKIY</sequence>
<gene>
    <name evidence="2" type="ORF">AVEN_129970_1</name>
</gene>
<dbReference type="Pfam" id="PF14214">
    <property type="entry name" value="Helitron_like_N"/>
    <property type="match status" value="1"/>
</dbReference>
<dbReference type="AlphaFoldDB" id="A0A4Y2F9W7"/>
<dbReference type="PANTHER" id="PTHR45786:SF74">
    <property type="entry name" value="ATP-DEPENDENT DNA HELICASE"/>
    <property type="match status" value="1"/>
</dbReference>
<dbReference type="Proteomes" id="UP000499080">
    <property type="component" value="Unassembled WGS sequence"/>
</dbReference>
<evidence type="ECO:0000313" key="3">
    <source>
        <dbReference type="Proteomes" id="UP000499080"/>
    </source>
</evidence>
<name>A0A4Y2F9W7_ARAVE</name>
<proteinExistence type="predicted"/>